<evidence type="ECO:0000313" key="1">
    <source>
        <dbReference type="EMBL" id="ARF11639.1"/>
    </source>
</evidence>
<name>A0A1V0SIV0_9VIRU</name>
<keyword evidence="1" id="KW-0378">Hydrolase</keyword>
<organism evidence="1">
    <name type="scientific">Klosneuvirus KNV1</name>
    <dbReference type="NCBI Taxonomy" id="1977640"/>
    <lineage>
        <taxon>Viruses</taxon>
        <taxon>Varidnaviria</taxon>
        <taxon>Bamfordvirae</taxon>
        <taxon>Nucleocytoviricota</taxon>
        <taxon>Megaviricetes</taxon>
        <taxon>Imitervirales</taxon>
        <taxon>Mimiviridae</taxon>
        <taxon>Klosneuvirinae</taxon>
        <taxon>Klosneuvirus</taxon>
    </lineage>
</organism>
<reference evidence="1" key="1">
    <citation type="journal article" date="2017" name="Science">
        <title>Giant viruses with an expanded complement of translation system components.</title>
        <authorList>
            <person name="Schulz F."/>
            <person name="Yutin N."/>
            <person name="Ivanova N.N."/>
            <person name="Ortega D.R."/>
            <person name="Lee T.K."/>
            <person name="Vierheilig J."/>
            <person name="Daims H."/>
            <person name="Horn M."/>
            <person name="Wagner M."/>
            <person name="Jensen G.J."/>
            <person name="Kyrpides N.C."/>
            <person name="Koonin E.V."/>
            <person name="Woyke T."/>
        </authorList>
    </citation>
    <scope>NUCLEOTIDE SEQUENCE</scope>
    <source>
        <strain evidence="1">KNV1</strain>
    </source>
</reference>
<proteinExistence type="predicted"/>
<dbReference type="Gene3D" id="3.40.50.1820">
    <property type="entry name" value="alpha/beta hydrolase"/>
    <property type="match status" value="1"/>
</dbReference>
<gene>
    <name evidence="1" type="ORF">Klosneuvirus_2_75</name>
</gene>
<dbReference type="PANTHER" id="PTHR12277:SF81">
    <property type="entry name" value="PROTEIN ABHD13"/>
    <property type="match status" value="1"/>
</dbReference>
<sequence length="266" mass="30766">MKKLINHIEKKYIFQPSKIDNEEDIQKINMLLFYMHPNCPIVPHKIKTPDNETLDALYHHDKLNDKLIIYAHGNGGNIYNRLDIVKKLGNFGSVLTFDYRGYGLSTGKPSEKGLHIDIFTIWVYANTMLGYKPENIVLYGSSLGCSMVLWLGQYLLKNKMDNPKGIIIEAGFYNIKTLACEILHPSVKYFMEAKFNNIQYIKRIKFHIPLLIIHSHEDEMININHAYKILEDSQLSRDTLIVISGTHNEPKISKSKLDKVENFIKN</sequence>
<dbReference type="SUPFAM" id="SSF53474">
    <property type="entry name" value="alpha/beta-Hydrolases"/>
    <property type="match status" value="1"/>
</dbReference>
<dbReference type="PANTHER" id="PTHR12277">
    <property type="entry name" value="ALPHA/BETA HYDROLASE DOMAIN-CONTAINING PROTEIN"/>
    <property type="match status" value="1"/>
</dbReference>
<dbReference type="EMBL" id="KY684109">
    <property type="protein sequence ID" value="ARF11639.1"/>
    <property type="molecule type" value="Genomic_DNA"/>
</dbReference>
<protein>
    <submittedName>
        <fullName evidence="1">Alpha/beta hydrolase family protein</fullName>
    </submittedName>
</protein>
<dbReference type="InterPro" id="IPR029058">
    <property type="entry name" value="AB_hydrolase_fold"/>
</dbReference>
<accession>A0A1V0SIV0</accession>
<dbReference type="GO" id="GO:0016787">
    <property type="term" value="F:hydrolase activity"/>
    <property type="evidence" value="ECO:0007669"/>
    <property type="project" value="UniProtKB-KW"/>
</dbReference>